<dbReference type="InterPro" id="IPR036736">
    <property type="entry name" value="ACP-like_sf"/>
</dbReference>
<evidence type="ECO:0000256" key="2">
    <source>
        <dbReference type="ARBA" id="ARBA00022553"/>
    </source>
</evidence>
<dbReference type="AlphaFoldDB" id="A0A117QPJ2"/>
<dbReference type="InterPro" id="IPR009081">
    <property type="entry name" value="PP-bd_ACP"/>
</dbReference>
<comment type="caution">
    <text evidence="4">The sequence shown here is derived from an EMBL/GenBank/DDBJ whole genome shotgun (WGS) entry which is preliminary data.</text>
</comment>
<dbReference type="RefSeq" id="WP_067230808.1">
    <property type="nucleotide sequence ID" value="NZ_KQ948550.1"/>
</dbReference>
<dbReference type="PROSITE" id="PS00012">
    <property type="entry name" value="PHOSPHOPANTETHEINE"/>
    <property type="match status" value="1"/>
</dbReference>
<evidence type="ECO:0000256" key="1">
    <source>
        <dbReference type="ARBA" id="ARBA00022450"/>
    </source>
</evidence>
<keyword evidence="2" id="KW-0597">Phosphoprotein</keyword>
<proteinExistence type="predicted"/>
<evidence type="ECO:0000313" key="4">
    <source>
        <dbReference type="EMBL" id="KUN39789.1"/>
    </source>
</evidence>
<sequence length="86" mass="9462">MTREAVLAELEIRVRTVLGTRVGPELARDLPADARFDEIGIDSLDVVLVLAELEQRDAANTLTGKDLREAADCIDSLVRHLAERHG</sequence>
<dbReference type="STRING" id="68231.AQJ30_09000"/>
<dbReference type="Proteomes" id="UP000053271">
    <property type="component" value="Unassembled WGS sequence"/>
</dbReference>
<keyword evidence="5" id="KW-1185">Reference proteome</keyword>
<evidence type="ECO:0000259" key="3">
    <source>
        <dbReference type="PROSITE" id="PS50075"/>
    </source>
</evidence>
<keyword evidence="1" id="KW-0596">Phosphopantetheine</keyword>
<dbReference type="InterPro" id="IPR006162">
    <property type="entry name" value="Ppantetheine_attach_site"/>
</dbReference>
<reference evidence="4 5" key="1">
    <citation type="submission" date="2015-10" db="EMBL/GenBank/DDBJ databases">
        <title>Draft genome sequence of Streptomyces longwoodensis DSM 41677, type strain for the species Streptomyces longwoodensis.</title>
        <authorList>
            <person name="Ruckert C."/>
            <person name="Winkler A."/>
            <person name="Kalinowski J."/>
            <person name="Kampfer P."/>
            <person name="Glaeser S."/>
        </authorList>
    </citation>
    <scope>NUCLEOTIDE SEQUENCE [LARGE SCALE GENOMIC DNA]</scope>
    <source>
        <strain evidence="4 5">DSM 41677</strain>
    </source>
</reference>
<protein>
    <recommendedName>
        <fullName evidence="3">Carrier domain-containing protein</fullName>
    </recommendedName>
</protein>
<dbReference type="PROSITE" id="PS50075">
    <property type="entry name" value="CARRIER"/>
    <property type="match status" value="1"/>
</dbReference>
<evidence type="ECO:0000313" key="5">
    <source>
        <dbReference type="Proteomes" id="UP000053271"/>
    </source>
</evidence>
<dbReference type="SUPFAM" id="SSF47336">
    <property type="entry name" value="ACP-like"/>
    <property type="match status" value="1"/>
</dbReference>
<feature type="domain" description="Carrier" evidence="3">
    <location>
        <begin position="8"/>
        <end position="85"/>
    </location>
</feature>
<name>A0A117QPJ2_9ACTN</name>
<dbReference type="GeneID" id="91424738"/>
<dbReference type="EMBL" id="LMWS01000010">
    <property type="protein sequence ID" value="KUN39789.1"/>
    <property type="molecule type" value="Genomic_DNA"/>
</dbReference>
<dbReference type="Gene3D" id="1.10.1200.10">
    <property type="entry name" value="ACP-like"/>
    <property type="match status" value="1"/>
</dbReference>
<accession>A0A117QPJ2</accession>
<dbReference type="Pfam" id="PF00550">
    <property type="entry name" value="PP-binding"/>
    <property type="match status" value="1"/>
</dbReference>
<gene>
    <name evidence="4" type="ORF">AQJ30_09000</name>
</gene>
<organism evidence="4 5">
    <name type="scientific">Streptomyces longwoodensis</name>
    <dbReference type="NCBI Taxonomy" id="68231"/>
    <lineage>
        <taxon>Bacteria</taxon>
        <taxon>Bacillati</taxon>
        <taxon>Actinomycetota</taxon>
        <taxon>Actinomycetes</taxon>
        <taxon>Kitasatosporales</taxon>
        <taxon>Streptomycetaceae</taxon>
        <taxon>Streptomyces</taxon>
    </lineage>
</organism>